<evidence type="ECO:0000313" key="2">
    <source>
        <dbReference type="Proteomes" id="UP000886833"/>
    </source>
</evidence>
<proteinExistence type="predicted"/>
<gene>
    <name evidence="1" type="ORF">IAB59_00250</name>
</gene>
<protein>
    <submittedName>
        <fullName evidence="1">Uncharacterized protein</fullName>
    </submittedName>
</protein>
<evidence type="ECO:0000313" key="1">
    <source>
        <dbReference type="EMBL" id="HIT36901.1"/>
    </source>
</evidence>
<dbReference type="EMBL" id="DVKQ01000002">
    <property type="protein sequence ID" value="HIT36901.1"/>
    <property type="molecule type" value="Genomic_DNA"/>
</dbReference>
<comment type="caution">
    <text evidence="1">The sequence shown here is derived from an EMBL/GenBank/DDBJ whole genome shotgun (WGS) entry which is preliminary data.</text>
</comment>
<dbReference type="AlphaFoldDB" id="A0A9D1G9Z4"/>
<dbReference type="Proteomes" id="UP000886833">
    <property type="component" value="Unassembled WGS sequence"/>
</dbReference>
<sequence>MTLKEANKKLEELNNDYNYWLTEKEIAQSVVRPKSADLTLEKVDGGTRVDKMLKYTEILEDKQINETLDYIFKRRKNIMNWIDNELKKMKKYGEVVELIVQLKENTTIIDKATHEERFLTWKEIAKRSHFAPDYCRQVYRLYKKTRDID</sequence>
<reference evidence="1" key="1">
    <citation type="submission" date="2020-10" db="EMBL/GenBank/DDBJ databases">
        <authorList>
            <person name="Gilroy R."/>
        </authorList>
    </citation>
    <scope>NUCLEOTIDE SEQUENCE</scope>
    <source>
        <strain evidence="1">CHK195-26880</strain>
    </source>
</reference>
<name>A0A9D1G9Z4_9FIRM</name>
<organism evidence="1 2">
    <name type="scientific">Candidatus Onthousia faecipullorum</name>
    <dbReference type="NCBI Taxonomy" id="2840887"/>
    <lineage>
        <taxon>Bacteria</taxon>
        <taxon>Bacillati</taxon>
        <taxon>Bacillota</taxon>
        <taxon>Bacilli</taxon>
        <taxon>Candidatus Onthousia</taxon>
    </lineage>
</organism>
<reference evidence="1" key="2">
    <citation type="journal article" date="2021" name="PeerJ">
        <title>Extensive microbial diversity within the chicken gut microbiome revealed by metagenomics and culture.</title>
        <authorList>
            <person name="Gilroy R."/>
            <person name="Ravi A."/>
            <person name="Getino M."/>
            <person name="Pursley I."/>
            <person name="Horton D.L."/>
            <person name="Alikhan N.F."/>
            <person name="Baker D."/>
            <person name="Gharbi K."/>
            <person name="Hall N."/>
            <person name="Watson M."/>
            <person name="Adriaenssens E.M."/>
            <person name="Foster-Nyarko E."/>
            <person name="Jarju S."/>
            <person name="Secka A."/>
            <person name="Antonio M."/>
            <person name="Oren A."/>
            <person name="Chaudhuri R.R."/>
            <person name="La Ragione R."/>
            <person name="Hildebrand F."/>
            <person name="Pallen M.J."/>
        </authorList>
    </citation>
    <scope>NUCLEOTIDE SEQUENCE</scope>
    <source>
        <strain evidence="1">CHK195-26880</strain>
    </source>
</reference>
<accession>A0A9D1G9Z4</accession>